<reference evidence="4" key="1">
    <citation type="journal article" date="2016" name="Environ. Microbiol.">
        <title>The complete genome of a viable archaeum isolated from 123-million-year-old rock salt.</title>
        <authorList>
            <person name="Jaakkola S.T."/>
            <person name="Pfeiffer F."/>
            <person name="Ravantti J.J."/>
            <person name="Guo Q."/>
            <person name="Liu Y."/>
            <person name="Chen X."/>
            <person name="Ma H."/>
            <person name="Yang C."/>
            <person name="Oksanen H.M."/>
            <person name="Bamford D.H."/>
        </authorList>
    </citation>
    <scope>NUCLEOTIDE SEQUENCE</scope>
    <source>
        <strain evidence="4">JI20-1</strain>
        <plasmid evidence="4">Plasmid pSTJ001</plasmid>
    </source>
</reference>
<dbReference type="AlphaFoldDB" id="A0A0U5AJH0"/>
<evidence type="ECO:0000259" key="1">
    <source>
        <dbReference type="Pfam" id="PF08350"/>
    </source>
</evidence>
<geneLocation type="plasmid" evidence="4">
    <name>pSTJ001</name>
</geneLocation>
<name>A0A0U5AJH0_9EURY</name>
<evidence type="ECO:0000313" key="4">
    <source>
        <dbReference type="Proteomes" id="UP000066737"/>
    </source>
</evidence>
<dbReference type="Proteomes" id="UP000066737">
    <property type="component" value="Plasmid pSTJ001"/>
</dbReference>
<organism evidence="3 4">
    <name type="scientific">Halobacterium hubeiense</name>
    <dbReference type="NCBI Taxonomy" id="1407499"/>
    <lineage>
        <taxon>Archaea</taxon>
        <taxon>Methanobacteriati</taxon>
        <taxon>Methanobacteriota</taxon>
        <taxon>Stenosarchaea group</taxon>
        <taxon>Halobacteria</taxon>
        <taxon>Halobacteriales</taxon>
        <taxon>Halobacteriaceae</taxon>
        <taxon>Halobacterium</taxon>
    </lineage>
</organism>
<feature type="domain" description="Methanogenesis regulatory protein FilR1 middle" evidence="1">
    <location>
        <begin position="145"/>
        <end position="276"/>
    </location>
</feature>
<dbReference type="GeneID" id="26660451"/>
<accession>A0A0U5AJH0</accession>
<dbReference type="KEGG" id="hhb:Hhub_4103"/>
<dbReference type="InterPro" id="IPR011991">
    <property type="entry name" value="ArsR-like_HTH"/>
</dbReference>
<dbReference type="InterPro" id="IPR036388">
    <property type="entry name" value="WH-like_DNA-bd_sf"/>
</dbReference>
<dbReference type="OrthoDB" id="330490at2157"/>
<evidence type="ECO:0000313" key="3">
    <source>
        <dbReference type="EMBL" id="CQH63504.1"/>
    </source>
</evidence>
<dbReference type="InterPro" id="IPR013561">
    <property type="entry name" value="FilR1_middle_dom"/>
</dbReference>
<dbReference type="RefSeq" id="WP_059058490.1">
    <property type="nucleotide sequence ID" value="NZ_CEML01000004.1"/>
</dbReference>
<feature type="domain" description="HVO-A0261-like N-terminal" evidence="2">
    <location>
        <begin position="24"/>
        <end position="106"/>
    </location>
</feature>
<sequence>MTAEYEGRQTTGAGEERLSESTVEYVAFLTRSEHRFHVLDRLADGATSREELRDQLDATRVTLSRILGDLEDRELIRRRRSDGEYELSAFGEAVHRDLARLQGTITVGQTYPRLISRLPTDWFDFDLRCLADGEHVHGNSEDPLAAARVIANAIRDGASCESLVGTFTSLPMYGYEQAIQDGNEPDVQVVFDSNVTETMVGDASLRATWREIQSQVGSTVYHSIDERVPCTVDLVDGETVFFTVDREQETGFDIISCSHPDVIAWADRVIGEYRDRAVPLAARTSDAA</sequence>
<dbReference type="InterPro" id="IPR036390">
    <property type="entry name" value="WH_DNA-bd_sf"/>
</dbReference>
<dbReference type="Pfam" id="PF25213">
    <property type="entry name" value="HVO_A0261_N"/>
    <property type="match status" value="1"/>
</dbReference>
<dbReference type="SUPFAM" id="SSF46785">
    <property type="entry name" value="Winged helix' DNA-binding domain"/>
    <property type="match status" value="1"/>
</dbReference>
<dbReference type="CDD" id="cd00090">
    <property type="entry name" value="HTH_ARSR"/>
    <property type="match status" value="1"/>
</dbReference>
<dbReference type="Gene3D" id="1.10.10.10">
    <property type="entry name" value="Winged helix-like DNA-binding domain superfamily/Winged helix DNA-binding domain"/>
    <property type="match status" value="1"/>
</dbReference>
<gene>
    <name evidence="3" type="ORF">HHUB_4103</name>
</gene>
<dbReference type="InterPro" id="IPR057527">
    <property type="entry name" value="HVO_A0261-like_N"/>
</dbReference>
<dbReference type="EMBL" id="LN831303">
    <property type="protein sequence ID" value="CQH63504.1"/>
    <property type="molecule type" value="Genomic_DNA"/>
</dbReference>
<evidence type="ECO:0000259" key="2">
    <source>
        <dbReference type="Pfam" id="PF25213"/>
    </source>
</evidence>
<keyword evidence="4" id="KW-1185">Reference proteome</keyword>
<proteinExistence type="predicted"/>
<dbReference type="Pfam" id="PF08350">
    <property type="entry name" value="FilR1_middle"/>
    <property type="match status" value="1"/>
</dbReference>
<protein>
    <submittedName>
        <fullName evidence="3">HTH domain protein</fullName>
    </submittedName>
</protein>